<organism evidence="1 2">
    <name type="scientific">Nicotiana tabacum</name>
    <name type="common">Common tobacco</name>
    <dbReference type="NCBI Taxonomy" id="4097"/>
    <lineage>
        <taxon>Eukaryota</taxon>
        <taxon>Viridiplantae</taxon>
        <taxon>Streptophyta</taxon>
        <taxon>Embryophyta</taxon>
        <taxon>Tracheophyta</taxon>
        <taxon>Spermatophyta</taxon>
        <taxon>Magnoliopsida</taxon>
        <taxon>eudicotyledons</taxon>
        <taxon>Gunneridae</taxon>
        <taxon>Pentapetalae</taxon>
        <taxon>asterids</taxon>
        <taxon>lamiids</taxon>
        <taxon>Solanales</taxon>
        <taxon>Solanaceae</taxon>
        <taxon>Nicotianoideae</taxon>
        <taxon>Nicotianeae</taxon>
        <taxon>Nicotiana</taxon>
    </lineage>
</organism>
<proteinExistence type="predicted"/>
<dbReference type="Proteomes" id="UP000790787">
    <property type="component" value="Chromosome 13"/>
</dbReference>
<evidence type="ECO:0000313" key="2">
    <source>
        <dbReference type="RefSeq" id="XP_075084772.1"/>
    </source>
</evidence>
<gene>
    <name evidence="2" type="primary">LOC142168021</name>
</gene>
<keyword evidence="1" id="KW-1185">Reference proteome</keyword>
<sequence length="299" mass="34348">MKMFMSQLYMQKCSARERKDLWESLQNISSNVSGTCCIGGDFNMIMDPEKRLGDRPHRTYKSFDFVTTMETCGLIDDRWVQSDEKIAKAAVKYFERLFNLEEPIMNDSLMYCIPSCISTDDHDYLTSIPDIHEVREAVFNLSAQSVTGPDGFNGGRIITEKVTLAQEIIQGIIKDNRGGNIVIKLDIAKAYDRLSWSFLAAFMRKFGFAEVWIDIIWRLISDAWYSIVINRTRKSFFTSSQGLKQGDPLSPSLFIIAVEVLSRSLNQLHFDPNFTPFYMQHRGPKINHLAYADDILIFN</sequence>
<reference evidence="1" key="1">
    <citation type="journal article" date="2014" name="Nat. Commun.">
        <title>The tobacco genome sequence and its comparison with those of tomato and potato.</title>
        <authorList>
            <person name="Sierro N."/>
            <person name="Battey J.N."/>
            <person name="Ouadi S."/>
            <person name="Bakaher N."/>
            <person name="Bovet L."/>
            <person name="Willig A."/>
            <person name="Goepfert S."/>
            <person name="Peitsch M.C."/>
            <person name="Ivanov N.V."/>
        </authorList>
    </citation>
    <scope>NUCLEOTIDE SEQUENCE [LARGE SCALE GENOMIC DNA]</scope>
</reference>
<reference evidence="2" key="2">
    <citation type="submission" date="2025-08" db="UniProtKB">
        <authorList>
            <consortium name="RefSeq"/>
        </authorList>
    </citation>
    <scope>IDENTIFICATION</scope>
    <source>
        <tissue evidence="2">Leaf</tissue>
    </source>
</reference>
<dbReference type="RefSeq" id="XP_075084772.1">
    <property type="nucleotide sequence ID" value="XM_075228671.1"/>
</dbReference>
<protein>
    <submittedName>
        <fullName evidence="2">Uncharacterized protein LOC142168021</fullName>
    </submittedName>
</protein>
<evidence type="ECO:0000313" key="1">
    <source>
        <dbReference type="Proteomes" id="UP000790787"/>
    </source>
</evidence>
<name>A0AC58SIG9_TOBAC</name>
<accession>A0AC58SIG9</accession>